<dbReference type="InterPro" id="IPR036388">
    <property type="entry name" value="WH-like_DNA-bd_sf"/>
</dbReference>
<dbReference type="Gene3D" id="1.10.10.10">
    <property type="entry name" value="Winged helix-like DNA-binding domain superfamily/Winged helix DNA-binding domain"/>
    <property type="match status" value="1"/>
</dbReference>
<sequence>VGRDIEAEKYALKFHPDILSWELLGKAEEVKSTAIKQSIYDLIRNAHEPITTGEIIQTTGTKRRTVYYNLMQLKEDGSIEKDIKTKAYKIK</sequence>
<gene>
    <name evidence="1" type="ORF">S12H4_01041</name>
</gene>
<name>X1R0P6_9ZZZZ</name>
<reference evidence="1" key="1">
    <citation type="journal article" date="2014" name="Front. Microbiol.">
        <title>High frequency of phylogenetically diverse reductive dehalogenase-homologous genes in deep subseafloor sedimentary metagenomes.</title>
        <authorList>
            <person name="Kawai M."/>
            <person name="Futagami T."/>
            <person name="Toyoda A."/>
            <person name="Takaki Y."/>
            <person name="Nishi S."/>
            <person name="Hori S."/>
            <person name="Arai W."/>
            <person name="Tsubouchi T."/>
            <person name="Morono Y."/>
            <person name="Uchiyama I."/>
            <person name="Ito T."/>
            <person name="Fujiyama A."/>
            <person name="Inagaki F."/>
            <person name="Takami H."/>
        </authorList>
    </citation>
    <scope>NUCLEOTIDE SEQUENCE</scope>
    <source>
        <strain evidence="1">Expedition CK06-06</strain>
    </source>
</reference>
<dbReference type="SUPFAM" id="SSF46785">
    <property type="entry name" value="Winged helix' DNA-binding domain"/>
    <property type="match status" value="1"/>
</dbReference>
<dbReference type="InterPro" id="IPR036390">
    <property type="entry name" value="WH_DNA-bd_sf"/>
</dbReference>
<organism evidence="1">
    <name type="scientific">marine sediment metagenome</name>
    <dbReference type="NCBI Taxonomy" id="412755"/>
    <lineage>
        <taxon>unclassified sequences</taxon>
        <taxon>metagenomes</taxon>
        <taxon>ecological metagenomes</taxon>
    </lineage>
</organism>
<dbReference type="AlphaFoldDB" id="X1R0P6"/>
<protein>
    <submittedName>
        <fullName evidence="1">Uncharacterized protein</fullName>
    </submittedName>
</protein>
<evidence type="ECO:0000313" key="1">
    <source>
        <dbReference type="EMBL" id="GAI60661.1"/>
    </source>
</evidence>
<proteinExistence type="predicted"/>
<feature type="non-terminal residue" evidence="1">
    <location>
        <position position="1"/>
    </location>
</feature>
<dbReference type="EMBL" id="BARW01000182">
    <property type="protein sequence ID" value="GAI60661.1"/>
    <property type="molecule type" value="Genomic_DNA"/>
</dbReference>
<accession>X1R0P6</accession>
<comment type="caution">
    <text evidence="1">The sequence shown here is derived from an EMBL/GenBank/DDBJ whole genome shotgun (WGS) entry which is preliminary data.</text>
</comment>